<dbReference type="GO" id="GO:0006950">
    <property type="term" value="P:response to stress"/>
    <property type="evidence" value="ECO:0007669"/>
    <property type="project" value="UniProtKB-ARBA"/>
</dbReference>
<dbReference type="Proteomes" id="UP000886890">
    <property type="component" value="Unassembled WGS sequence"/>
</dbReference>
<organism evidence="3 4">
    <name type="scientific">Candidatus Fusicatenibacter merdavium</name>
    <dbReference type="NCBI Taxonomy" id="2838600"/>
    <lineage>
        <taxon>Bacteria</taxon>
        <taxon>Bacillati</taxon>
        <taxon>Bacillota</taxon>
        <taxon>Clostridia</taxon>
        <taxon>Lachnospirales</taxon>
        <taxon>Lachnospiraceae</taxon>
        <taxon>Fusicatenibacter</taxon>
    </lineage>
</organism>
<dbReference type="PANTHER" id="PTHR30522:SF0">
    <property type="entry name" value="NUCLEOSIDE TRIPHOSPHATE PYROPHOSPHOHYDROLASE"/>
    <property type="match status" value="1"/>
</dbReference>
<dbReference type="GO" id="GO:0046052">
    <property type="term" value="P:UTP catabolic process"/>
    <property type="evidence" value="ECO:0007669"/>
    <property type="project" value="TreeGrafter"/>
</dbReference>
<sequence>MNERREEEQKRQAMEKFSELYDVVKALRAEDGCPWDRAQTHSTLKPFLIEEAYETVDAVSTLEKGEGTAALVEELGDLLFQVMLHSEIGRQEETFTLADVEEGISRKMIHRHPHVFPDAEGRRQKKDWDALKKEEKAPETPQEEMEHIPHCFPALLRTQKIQKKIQKYDGTGADFRKSVRRAMELLEHARGSMTAEVGGELLYEVCNLLRLSGVNSEQSLKDTLEIKLAQRAREKS</sequence>
<evidence type="ECO:0000313" key="4">
    <source>
        <dbReference type="Proteomes" id="UP000886890"/>
    </source>
</evidence>
<gene>
    <name evidence="3" type="ORF">H9734_07635</name>
</gene>
<feature type="region of interest" description="Disordered" evidence="1">
    <location>
        <begin position="120"/>
        <end position="146"/>
    </location>
</feature>
<reference evidence="3" key="2">
    <citation type="submission" date="2021-04" db="EMBL/GenBank/DDBJ databases">
        <authorList>
            <person name="Gilroy R."/>
        </authorList>
    </citation>
    <scope>NUCLEOTIDE SEQUENCE</scope>
    <source>
        <strain evidence="3">CHK183-1962</strain>
    </source>
</reference>
<protein>
    <submittedName>
        <fullName evidence="3">MazG family protein</fullName>
    </submittedName>
</protein>
<comment type="caution">
    <text evidence="3">The sequence shown here is derived from an EMBL/GenBank/DDBJ whole genome shotgun (WGS) entry which is preliminary data.</text>
</comment>
<name>A0A9D1XDE9_9FIRM</name>
<dbReference type="EMBL" id="DXEK01000129">
    <property type="protein sequence ID" value="HIX77448.1"/>
    <property type="molecule type" value="Genomic_DNA"/>
</dbReference>
<dbReference type="GO" id="GO:0046081">
    <property type="term" value="P:dUTP catabolic process"/>
    <property type="evidence" value="ECO:0007669"/>
    <property type="project" value="TreeGrafter"/>
</dbReference>
<dbReference type="GO" id="GO:0006203">
    <property type="term" value="P:dGTP catabolic process"/>
    <property type="evidence" value="ECO:0007669"/>
    <property type="project" value="TreeGrafter"/>
</dbReference>
<dbReference type="CDD" id="cd11528">
    <property type="entry name" value="NTP-PPase_MazG_Nterm"/>
    <property type="match status" value="1"/>
</dbReference>
<dbReference type="Gene3D" id="1.10.287.1080">
    <property type="entry name" value="MazG-like"/>
    <property type="match status" value="2"/>
</dbReference>
<dbReference type="AlphaFoldDB" id="A0A9D1XDE9"/>
<dbReference type="GO" id="GO:0047429">
    <property type="term" value="F:nucleoside triphosphate diphosphatase activity"/>
    <property type="evidence" value="ECO:0007669"/>
    <property type="project" value="TreeGrafter"/>
</dbReference>
<proteinExistence type="predicted"/>
<dbReference type="FunFam" id="1.10.287.1080:FF:000001">
    <property type="entry name" value="Nucleoside triphosphate pyrophosphohydrolase"/>
    <property type="match status" value="1"/>
</dbReference>
<reference evidence="3" key="1">
    <citation type="journal article" date="2021" name="PeerJ">
        <title>Extensive microbial diversity within the chicken gut microbiome revealed by metagenomics and culture.</title>
        <authorList>
            <person name="Gilroy R."/>
            <person name="Ravi A."/>
            <person name="Getino M."/>
            <person name="Pursley I."/>
            <person name="Horton D.L."/>
            <person name="Alikhan N.F."/>
            <person name="Baker D."/>
            <person name="Gharbi K."/>
            <person name="Hall N."/>
            <person name="Watson M."/>
            <person name="Adriaenssens E.M."/>
            <person name="Foster-Nyarko E."/>
            <person name="Jarju S."/>
            <person name="Secka A."/>
            <person name="Antonio M."/>
            <person name="Oren A."/>
            <person name="Chaudhuri R.R."/>
            <person name="La Ragione R."/>
            <person name="Hildebrand F."/>
            <person name="Pallen M.J."/>
        </authorList>
    </citation>
    <scope>NUCLEOTIDE SEQUENCE</scope>
    <source>
        <strain evidence="3">CHK183-1962</strain>
    </source>
</reference>
<evidence type="ECO:0000259" key="2">
    <source>
        <dbReference type="Pfam" id="PF03819"/>
    </source>
</evidence>
<dbReference type="InterPro" id="IPR011551">
    <property type="entry name" value="NTP_PyrPHydrolase_MazG"/>
</dbReference>
<dbReference type="GO" id="GO:0046076">
    <property type="term" value="P:dTTP catabolic process"/>
    <property type="evidence" value="ECO:0007669"/>
    <property type="project" value="TreeGrafter"/>
</dbReference>
<dbReference type="InterPro" id="IPR048015">
    <property type="entry name" value="NTP-PPase_MazG-like_N"/>
</dbReference>
<dbReference type="GO" id="GO:0046047">
    <property type="term" value="P:TTP catabolic process"/>
    <property type="evidence" value="ECO:0007669"/>
    <property type="project" value="TreeGrafter"/>
</dbReference>
<dbReference type="GO" id="GO:0046061">
    <property type="term" value="P:dATP catabolic process"/>
    <property type="evidence" value="ECO:0007669"/>
    <property type="project" value="TreeGrafter"/>
</dbReference>
<dbReference type="NCBIfam" id="TIGR00444">
    <property type="entry name" value="mazG"/>
    <property type="match status" value="1"/>
</dbReference>
<dbReference type="Pfam" id="PF03819">
    <property type="entry name" value="MazG"/>
    <property type="match status" value="1"/>
</dbReference>
<evidence type="ECO:0000256" key="1">
    <source>
        <dbReference type="SAM" id="MobiDB-lite"/>
    </source>
</evidence>
<evidence type="ECO:0000313" key="3">
    <source>
        <dbReference type="EMBL" id="HIX77448.1"/>
    </source>
</evidence>
<accession>A0A9D1XDE9</accession>
<dbReference type="InterPro" id="IPR004518">
    <property type="entry name" value="MazG-like_dom"/>
</dbReference>
<dbReference type="PANTHER" id="PTHR30522">
    <property type="entry name" value="NUCLEOSIDE TRIPHOSPHATE PYROPHOSPHOHYDROLASE"/>
    <property type="match status" value="1"/>
</dbReference>
<feature type="domain" description="NTP pyrophosphohydrolase MazG-like" evidence="2">
    <location>
        <begin position="39"/>
        <end position="116"/>
    </location>
</feature>
<dbReference type="SUPFAM" id="SSF101386">
    <property type="entry name" value="all-alpha NTP pyrophosphatases"/>
    <property type="match status" value="1"/>
</dbReference>